<evidence type="ECO:0000313" key="8">
    <source>
        <dbReference type="Proteomes" id="UP001161389"/>
    </source>
</evidence>
<dbReference type="Gene3D" id="2.102.10.10">
    <property type="entry name" value="Rieske [2Fe-2S] iron-sulphur domain"/>
    <property type="match status" value="1"/>
</dbReference>
<dbReference type="EMBL" id="BSNM01000011">
    <property type="protein sequence ID" value="GLQ30997.1"/>
    <property type="molecule type" value="Genomic_DNA"/>
</dbReference>
<dbReference type="InterPro" id="IPR036922">
    <property type="entry name" value="Rieske_2Fe-2S_sf"/>
</dbReference>
<keyword evidence="4" id="KW-0411">Iron-sulfur</keyword>
<sequence>MTDTAMTDTAMTETARTNTVVTDTSRVTLMAESQEYREEGTFLLSHEGKCYRLPRHCPHRAGRLDHGKVNWEKKTIACPLHQSVFRIDTGEQVAGPECGSLTVEISSVSDEHAVPKSSNLKSTPHNNGTLQQNP</sequence>
<feature type="domain" description="Rieske" evidence="6">
    <location>
        <begin position="45"/>
        <end position="103"/>
    </location>
</feature>
<dbReference type="RefSeq" id="WP_284380458.1">
    <property type="nucleotide sequence ID" value="NZ_BSNM01000011.1"/>
</dbReference>
<dbReference type="GO" id="GO:0046872">
    <property type="term" value="F:metal ion binding"/>
    <property type="evidence" value="ECO:0007669"/>
    <property type="project" value="UniProtKB-KW"/>
</dbReference>
<accession>A0AA37S879</accession>
<proteinExistence type="predicted"/>
<evidence type="ECO:0000256" key="4">
    <source>
        <dbReference type="ARBA" id="ARBA00023014"/>
    </source>
</evidence>
<keyword evidence="1" id="KW-0001">2Fe-2S</keyword>
<dbReference type="Pfam" id="PF00355">
    <property type="entry name" value="Rieske"/>
    <property type="match status" value="1"/>
</dbReference>
<feature type="region of interest" description="Disordered" evidence="5">
    <location>
        <begin position="109"/>
        <end position="134"/>
    </location>
</feature>
<evidence type="ECO:0000259" key="6">
    <source>
        <dbReference type="PROSITE" id="PS51296"/>
    </source>
</evidence>
<keyword evidence="8" id="KW-1185">Reference proteome</keyword>
<name>A0AA37S879_9GAMM</name>
<dbReference type="PROSITE" id="PS51296">
    <property type="entry name" value="RIESKE"/>
    <property type="match status" value="1"/>
</dbReference>
<gene>
    <name evidence="7" type="ORF">GCM10007876_14760</name>
</gene>
<dbReference type="Proteomes" id="UP001161389">
    <property type="component" value="Unassembled WGS sequence"/>
</dbReference>
<dbReference type="AlphaFoldDB" id="A0AA37S879"/>
<organism evidence="7 8">
    <name type="scientific">Litoribrevibacter albus</name>
    <dbReference type="NCBI Taxonomy" id="1473156"/>
    <lineage>
        <taxon>Bacteria</taxon>
        <taxon>Pseudomonadati</taxon>
        <taxon>Pseudomonadota</taxon>
        <taxon>Gammaproteobacteria</taxon>
        <taxon>Oceanospirillales</taxon>
        <taxon>Oceanospirillaceae</taxon>
        <taxon>Litoribrevibacter</taxon>
    </lineage>
</organism>
<evidence type="ECO:0000256" key="1">
    <source>
        <dbReference type="ARBA" id="ARBA00022714"/>
    </source>
</evidence>
<dbReference type="SUPFAM" id="SSF50022">
    <property type="entry name" value="ISP domain"/>
    <property type="match status" value="1"/>
</dbReference>
<keyword evidence="2" id="KW-0479">Metal-binding</keyword>
<evidence type="ECO:0000256" key="5">
    <source>
        <dbReference type="SAM" id="MobiDB-lite"/>
    </source>
</evidence>
<evidence type="ECO:0000256" key="2">
    <source>
        <dbReference type="ARBA" id="ARBA00022723"/>
    </source>
</evidence>
<protein>
    <recommendedName>
        <fullName evidence="6">Rieske domain-containing protein</fullName>
    </recommendedName>
</protein>
<keyword evidence="3" id="KW-0408">Iron</keyword>
<reference evidence="7" key="1">
    <citation type="journal article" date="2014" name="Int. J. Syst. Evol. Microbiol.">
        <title>Complete genome sequence of Corynebacterium casei LMG S-19264T (=DSM 44701T), isolated from a smear-ripened cheese.</title>
        <authorList>
            <consortium name="US DOE Joint Genome Institute (JGI-PGF)"/>
            <person name="Walter F."/>
            <person name="Albersmeier A."/>
            <person name="Kalinowski J."/>
            <person name="Ruckert C."/>
        </authorList>
    </citation>
    <scope>NUCLEOTIDE SEQUENCE</scope>
    <source>
        <strain evidence="7">NBRC 110071</strain>
    </source>
</reference>
<dbReference type="GO" id="GO:0051537">
    <property type="term" value="F:2 iron, 2 sulfur cluster binding"/>
    <property type="evidence" value="ECO:0007669"/>
    <property type="project" value="UniProtKB-KW"/>
</dbReference>
<dbReference type="InterPro" id="IPR017941">
    <property type="entry name" value="Rieske_2Fe-2S"/>
</dbReference>
<reference evidence="7" key="2">
    <citation type="submission" date="2023-01" db="EMBL/GenBank/DDBJ databases">
        <title>Draft genome sequence of Litoribrevibacter albus strain NBRC 110071.</title>
        <authorList>
            <person name="Sun Q."/>
            <person name="Mori K."/>
        </authorList>
    </citation>
    <scope>NUCLEOTIDE SEQUENCE</scope>
    <source>
        <strain evidence="7">NBRC 110071</strain>
    </source>
</reference>
<feature type="compositionally biased region" description="Polar residues" evidence="5">
    <location>
        <begin position="116"/>
        <end position="134"/>
    </location>
</feature>
<evidence type="ECO:0000313" key="7">
    <source>
        <dbReference type="EMBL" id="GLQ30997.1"/>
    </source>
</evidence>
<comment type="caution">
    <text evidence="7">The sequence shown here is derived from an EMBL/GenBank/DDBJ whole genome shotgun (WGS) entry which is preliminary data.</text>
</comment>
<evidence type="ECO:0000256" key="3">
    <source>
        <dbReference type="ARBA" id="ARBA00023004"/>
    </source>
</evidence>